<reference evidence="2 3" key="1">
    <citation type="submission" date="2016-10" db="EMBL/GenBank/DDBJ databases">
        <authorList>
            <person name="Varghese N."/>
            <person name="Submissions S."/>
        </authorList>
    </citation>
    <scope>NUCLEOTIDE SEQUENCE [LARGE SCALE GENOMIC DNA]</scope>
    <source>
        <strain evidence="2 3">DSM 6083</strain>
    </source>
</reference>
<dbReference type="InterPro" id="IPR008503">
    <property type="entry name" value="Asp_endopeptidase"/>
</dbReference>
<proteinExistence type="predicted"/>
<dbReference type="PANTHER" id="PTHR38037">
    <property type="entry name" value="ZN_PROTEASE DOMAIN-CONTAINING PROTEIN"/>
    <property type="match status" value="1"/>
</dbReference>
<keyword evidence="2" id="KW-0378">Hydrolase</keyword>
<evidence type="ECO:0000259" key="1">
    <source>
        <dbReference type="Pfam" id="PF05618"/>
    </source>
</evidence>
<dbReference type="PANTHER" id="PTHR38037:SF2">
    <property type="entry name" value="ATP-DEPENDENT ZINC PROTEASE DOMAIN-CONTAINING PROTEIN-RELATED"/>
    <property type="match status" value="1"/>
</dbReference>
<accession>A0ABY0R619</accession>
<protein>
    <submittedName>
        <fullName evidence="2">ATP-dependant zinc protease</fullName>
    </submittedName>
</protein>
<gene>
    <name evidence="2" type="ORF">SAMN05660875_106175</name>
</gene>
<dbReference type="GO" id="GO:0006508">
    <property type="term" value="P:proteolysis"/>
    <property type="evidence" value="ECO:0007669"/>
    <property type="project" value="UniProtKB-KW"/>
</dbReference>
<dbReference type="InterPro" id="IPR021109">
    <property type="entry name" value="Peptidase_aspartic_dom_sf"/>
</dbReference>
<organism evidence="2 3">
    <name type="scientific">Stutzerimonas balearica DSM 6083</name>
    <dbReference type="NCBI Taxonomy" id="1123016"/>
    <lineage>
        <taxon>Bacteria</taxon>
        <taxon>Pseudomonadati</taxon>
        <taxon>Pseudomonadota</taxon>
        <taxon>Gammaproteobacteria</taxon>
        <taxon>Pseudomonadales</taxon>
        <taxon>Pseudomonadaceae</taxon>
        <taxon>Stutzerimonas</taxon>
    </lineage>
</organism>
<keyword evidence="2" id="KW-0645">Protease</keyword>
<dbReference type="Gene3D" id="2.40.70.10">
    <property type="entry name" value="Acid Proteases"/>
    <property type="match status" value="1"/>
</dbReference>
<comment type="caution">
    <text evidence="2">The sequence shown here is derived from an EMBL/GenBank/DDBJ whole genome shotgun (WGS) entry which is preliminary data.</text>
</comment>
<keyword evidence="3" id="KW-1185">Reference proteome</keyword>
<name>A0ABY0R619_9GAMM</name>
<evidence type="ECO:0000313" key="2">
    <source>
        <dbReference type="EMBL" id="SDM60249.1"/>
    </source>
</evidence>
<evidence type="ECO:0000313" key="3">
    <source>
        <dbReference type="Proteomes" id="UP000182276"/>
    </source>
</evidence>
<dbReference type="GO" id="GO:0008233">
    <property type="term" value="F:peptidase activity"/>
    <property type="evidence" value="ECO:0007669"/>
    <property type="project" value="UniProtKB-KW"/>
</dbReference>
<dbReference type="EMBL" id="FNHO01000006">
    <property type="protein sequence ID" value="SDM60249.1"/>
    <property type="molecule type" value="Genomic_DNA"/>
</dbReference>
<dbReference type="SUPFAM" id="SSF50630">
    <property type="entry name" value="Acid proteases"/>
    <property type="match status" value="1"/>
</dbReference>
<dbReference type="Proteomes" id="UP000182276">
    <property type="component" value="Unassembled WGS sequence"/>
</dbReference>
<dbReference type="Pfam" id="PF05618">
    <property type="entry name" value="Zn_protease"/>
    <property type="match status" value="1"/>
</dbReference>
<feature type="domain" description="Retropepsin-like aspartic endopeptidase" evidence="1">
    <location>
        <begin position="2"/>
        <end position="52"/>
    </location>
</feature>
<sequence>MSLELCIGDERREAQVNLTDRSHFDYPLLIGAETIRDLQAAVDPAQRYTAGRPSC</sequence>